<organism evidence="6">
    <name type="scientific">Echinostoma caproni</name>
    <dbReference type="NCBI Taxonomy" id="27848"/>
    <lineage>
        <taxon>Eukaryota</taxon>
        <taxon>Metazoa</taxon>
        <taxon>Spiralia</taxon>
        <taxon>Lophotrochozoa</taxon>
        <taxon>Platyhelminthes</taxon>
        <taxon>Trematoda</taxon>
        <taxon>Digenea</taxon>
        <taxon>Plagiorchiida</taxon>
        <taxon>Echinostomata</taxon>
        <taxon>Echinostomatoidea</taxon>
        <taxon>Echinostomatidae</taxon>
        <taxon>Echinostoma</taxon>
    </lineage>
</organism>
<dbReference type="AlphaFoldDB" id="A0A183A6S4"/>
<feature type="region of interest" description="Disordered" evidence="2">
    <location>
        <begin position="460"/>
        <end position="545"/>
    </location>
</feature>
<dbReference type="Gene3D" id="3.10.20.90">
    <property type="entry name" value="Phosphatidylinositol 3-kinase Catalytic Subunit, Chain A, domain 1"/>
    <property type="match status" value="1"/>
</dbReference>
<dbReference type="SUPFAM" id="SSF54236">
    <property type="entry name" value="Ubiquitin-like"/>
    <property type="match status" value="1"/>
</dbReference>
<feature type="coiled-coil region" evidence="1">
    <location>
        <begin position="143"/>
        <end position="177"/>
    </location>
</feature>
<evidence type="ECO:0000313" key="4">
    <source>
        <dbReference type="EMBL" id="VDP67081.1"/>
    </source>
</evidence>
<proteinExistence type="predicted"/>
<evidence type="ECO:0000256" key="2">
    <source>
        <dbReference type="SAM" id="MobiDB-lite"/>
    </source>
</evidence>
<feature type="domain" description="Ras-associating" evidence="3">
    <location>
        <begin position="551"/>
        <end position="607"/>
    </location>
</feature>
<dbReference type="OrthoDB" id="6235964at2759"/>
<feature type="region of interest" description="Disordered" evidence="2">
    <location>
        <begin position="254"/>
        <end position="293"/>
    </location>
</feature>
<keyword evidence="5" id="KW-1185">Reference proteome</keyword>
<evidence type="ECO:0000313" key="5">
    <source>
        <dbReference type="Proteomes" id="UP000272942"/>
    </source>
</evidence>
<evidence type="ECO:0000256" key="1">
    <source>
        <dbReference type="SAM" id="Coils"/>
    </source>
</evidence>
<reference evidence="4 5" key="2">
    <citation type="submission" date="2018-11" db="EMBL/GenBank/DDBJ databases">
        <authorList>
            <consortium name="Pathogen Informatics"/>
        </authorList>
    </citation>
    <scope>NUCLEOTIDE SEQUENCE [LARGE SCALE GENOMIC DNA]</scope>
    <source>
        <strain evidence="4 5">Egypt</strain>
    </source>
</reference>
<protein>
    <submittedName>
        <fullName evidence="6">Ras-associating domain-containing protein</fullName>
    </submittedName>
</protein>
<feature type="compositionally biased region" description="Low complexity" evidence="2">
    <location>
        <begin position="510"/>
        <end position="531"/>
    </location>
</feature>
<dbReference type="InterPro" id="IPR029071">
    <property type="entry name" value="Ubiquitin-like_domsf"/>
</dbReference>
<keyword evidence="1" id="KW-0175">Coiled coil</keyword>
<dbReference type="WBParaSite" id="ECPE_0000266201-mRNA-1">
    <property type="protein sequence ID" value="ECPE_0000266201-mRNA-1"/>
    <property type="gene ID" value="ECPE_0000266201"/>
</dbReference>
<evidence type="ECO:0000259" key="3">
    <source>
        <dbReference type="PROSITE" id="PS50200"/>
    </source>
</evidence>
<dbReference type="Pfam" id="PF21989">
    <property type="entry name" value="RA_2"/>
    <property type="match status" value="1"/>
</dbReference>
<evidence type="ECO:0000313" key="6">
    <source>
        <dbReference type="WBParaSite" id="ECPE_0000266201-mRNA-1"/>
    </source>
</evidence>
<feature type="compositionally biased region" description="Low complexity" evidence="2">
    <location>
        <begin position="221"/>
        <end position="240"/>
    </location>
</feature>
<dbReference type="PROSITE" id="PS50200">
    <property type="entry name" value="RA"/>
    <property type="match status" value="1"/>
</dbReference>
<feature type="region of interest" description="Disordered" evidence="2">
    <location>
        <begin position="221"/>
        <end position="242"/>
    </location>
</feature>
<dbReference type="Proteomes" id="UP000272942">
    <property type="component" value="Unassembled WGS sequence"/>
</dbReference>
<reference evidence="6" key="1">
    <citation type="submission" date="2016-06" db="UniProtKB">
        <authorList>
            <consortium name="WormBaseParasite"/>
        </authorList>
    </citation>
    <scope>IDENTIFICATION</scope>
</reference>
<feature type="region of interest" description="Disordered" evidence="2">
    <location>
        <begin position="392"/>
        <end position="412"/>
    </location>
</feature>
<accession>A0A183A6S4</accession>
<dbReference type="EMBL" id="UZAN01039762">
    <property type="protein sequence ID" value="VDP67081.1"/>
    <property type="molecule type" value="Genomic_DNA"/>
</dbReference>
<gene>
    <name evidence="4" type="ORF">ECPE_LOCUS2659</name>
</gene>
<dbReference type="InterPro" id="IPR000159">
    <property type="entry name" value="RA_dom"/>
</dbReference>
<dbReference type="GO" id="GO:0007165">
    <property type="term" value="P:signal transduction"/>
    <property type="evidence" value="ECO:0007669"/>
    <property type="project" value="InterPro"/>
</dbReference>
<sequence length="607" mass="64046">MDVDLSELDEWLGTLEELQLGLELCHSVTGNRHSESGAPSASPGTGVPLGSASCVNRTFAQDPPSPRYPISSPRSPMAHINPVAQDAASPYENATFAVPGQHKELNGRAGMNVIDTNGSPSEAHSGLTGKNVSMGAVSRNQKEATAEHDLSSLLQELEVVEERMKELESENTTFTRVTCFIPVRLSFSQAAGESKKSNRTVAIHKNKDKAVANTNAVSTTSLTSTATTTAHPTTTKTTTNGFVSAQWAAQLNPDLSTSDREQSSSPPPPPPAFLGAGDACVSPPVSPQPPTPSIALLQQTEAGIWSMNPQNMAPRDHMVHRTRKPILSKSTGGAKVTMQTLDAVGDTGLLISSKTPMNHQSLEFVGSTQVPVSQATQPSSGSTGVHVVDVTHSNKHNRPRGPPESLSHPNVTHAHSSNVTIALPSGVMVESPRQTLSPTDVHYASTGALNASGLAAGHRPLLGTTVNTRPNDGDDESSLSGLGSWSPGQPVPRRDLVKTNSLVGHGGSDGLSNSLSPESSLSDKSFSESTELGGHRGVTQSSNNNIEGQMKKLVVRIFRPDRTTKAILIEEHMTAGEVASMMIEKNFLQPSTRLAIVEKVPALKVGK</sequence>
<name>A0A183A6S4_9TREM</name>
<feature type="region of interest" description="Disordered" evidence="2">
    <location>
        <begin position="31"/>
        <end position="74"/>
    </location>
</feature>